<organism evidence="3 4">
    <name type="scientific">Ricinus communis</name>
    <name type="common">Castor bean</name>
    <dbReference type="NCBI Taxonomy" id="3988"/>
    <lineage>
        <taxon>Eukaryota</taxon>
        <taxon>Viridiplantae</taxon>
        <taxon>Streptophyta</taxon>
        <taxon>Embryophyta</taxon>
        <taxon>Tracheophyta</taxon>
        <taxon>Spermatophyta</taxon>
        <taxon>Magnoliopsida</taxon>
        <taxon>eudicotyledons</taxon>
        <taxon>Gunneridae</taxon>
        <taxon>Pentapetalae</taxon>
        <taxon>rosids</taxon>
        <taxon>fabids</taxon>
        <taxon>Malpighiales</taxon>
        <taxon>Euphorbiaceae</taxon>
        <taxon>Acalyphoideae</taxon>
        <taxon>Acalypheae</taxon>
        <taxon>Ricinus</taxon>
    </lineage>
</organism>
<dbReference type="Proteomes" id="UP000008311">
    <property type="component" value="Unassembled WGS sequence"/>
</dbReference>
<dbReference type="InParanoid" id="B9SH14"/>
<dbReference type="EMBL" id="EQ973956">
    <property type="protein sequence ID" value="EEF37111.1"/>
    <property type="molecule type" value="Genomic_DNA"/>
</dbReference>
<evidence type="ECO:0000313" key="4">
    <source>
        <dbReference type="Proteomes" id="UP000008311"/>
    </source>
</evidence>
<sequence>MGTFKLKSVQINQVGITPNLLVNKHQKEIPGCRRKLGRKEIAMSLKSSIRNVNDERRGDNVIAEDDKKYVEVLREVQPYILFHRGSTFVVVLSGEIVDSPFLDNLLQE</sequence>
<name>B9SH14_RICCO</name>
<dbReference type="GO" id="GO:0005737">
    <property type="term" value="C:cytoplasm"/>
    <property type="evidence" value="ECO:0007669"/>
    <property type="project" value="InterPro"/>
</dbReference>
<dbReference type="STRING" id="3988.B9SH14"/>
<evidence type="ECO:0000256" key="2">
    <source>
        <dbReference type="ARBA" id="ARBA00023315"/>
    </source>
</evidence>
<keyword evidence="1" id="KW-0808">Transferase</keyword>
<reference evidence="4" key="1">
    <citation type="journal article" date="2010" name="Nat. Biotechnol.">
        <title>Draft genome sequence of the oilseed species Ricinus communis.</title>
        <authorList>
            <person name="Chan A.P."/>
            <person name="Crabtree J."/>
            <person name="Zhao Q."/>
            <person name="Lorenzi H."/>
            <person name="Orvis J."/>
            <person name="Puiu D."/>
            <person name="Melake-Berhan A."/>
            <person name="Jones K.M."/>
            <person name="Redman J."/>
            <person name="Chen G."/>
            <person name="Cahoon E.B."/>
            <person name="Gedil M."/>
            <person name="Stanke M."/>
            <person name="Haas B.J."/>
            <person name="Wortman J.R."/>
            <person name="Fraser-Liggett C.M."/>
            <person name="Ravel J."/>
            <person name="Rabinowicz P.D."/>
        </authorList>
    </citation>
    <scope>NUCLEOTIDE SEQUENCE [LARGE SCALE GENOMIC DNA]</scope>
    <source>
        <strain evidence="4">cv. Hale</strain>
    </source>
</reference>
<protein>
    <submittedName>
        <fullName evidence="3">Uncharacterized protein</fullName>
    </submittedName>
</protein>
<keyword evidence="4" id="KW-1185">Reference proteome</keyword>
<dbReference type="InterPro" id="IPR036393">
    <property type="entry name" value="AceGlu_kinase-like_sf"/>
</dbReference>
<dbReference type="AlphaFoldDB" id="B9SH14"/>
<accession>B9SH14</accession>
<dbReference type="GO" id="GO:0006526">
    <property type="term" value="P:L-arginine biosynthetic process"/>
    <property type="evidence" value="ECO:0007669"/>
    <property type="project" value="InterPro"/>
</dbReference>
<evidence type="ECO:0000256" key="1">
    <source>
        <dbReference type="ARBA" id="ARBA00022679"/>
    </source>
</evidence>
<dbReference type="PANTHER" id="PTHR30602">
    <property type="entry name" value="AMINO-ACID ACETYLTRANSFERASE"/>
    <property type="match status" value="1"/>
</dbReference>
<dbReference type="eggNOG" id="ENOG502T29Y">
    <property type="taxonomic scope" value="Eukaryota"/>
</dbReference>
<dbReference type="PANTHER" id="PTHR30602:SF12">
    <property type="entry name" value="AMINO-ACID ACETYLTRANSFERASE NAGS1, CHLOROPLASTIC-RELATED"/>
    <property type="match status" value="1"/>
</dbReference>
<dbReference type="Gene3D" id="3.40.1160.10">
    <property type="entry name" value="Acetylglutamate kinase-like"/>
    <property type="match status" value="1"/>
</dbReference>
<keyword evidence="2" id="KW-0012">Acyltransferase</keyword>
<dbReference type="InterPro" id="IPR010167">
    <property type="entry name" value="NH2A_AcTrfase"/>
</dbReference>
<proteinExistence type="predicted"/>
<dbReference type="GO" id="GO:0004042">
    <property type="term" value="F:L-glutamate N-acetyltransferase activity"/>
    <property type="evidence" value="ECO:0007669"/>
    <property type="project" value="InterPro"/>
</dbReference>
<gene>
    <name evidence="3" type="ORF">RCOM_0581010</name>
</gene>
<evidence type="ECO:0000313" key="3">
    <source>
        <dbReference type="EMBL" id="EEF37111.1"/>
    </source>
</evidence>